<dbReference type="PANTHER" id="PTHR33070:SF121">
    <property type="match status" value="1"/>
</dbReference>
<dbReference type="InterPro" id="IPR004320">
    <property type="entry name" value="BPS1_pln"/>
</dbReference>
<keyword evidence="2" id="KW-1185">Reference proteome</keyword>
<name>A0A9R1A186_TRITD</name>
<evidence type="ECO:0000313" key="1">
    <source>
        <dbReference type="EMBL" id="VAI86906.1"/>
    </source>
</evidence>
<sequence>MYTGRTPRLQHQHTAYQKTATKLQSPSMAYHLRSASTPSSPPSNKAEVEEQFQSLSTTISSPSATIDTMCDGLRRLGDIYSCIEKMMCTPSSQVSLCQTLQRAAVEAELGQSLVVLDLCNGMRESFMVLKMTVQELLLVLRRGEDMSSQVKAYVRLANKVQKQFKKISKKNASDKKDCRVVMLLAEAREITISLLESTSSILSKQVQMPKWSLASKTFQKSKVVCQEEQLQALEHSIGDLESGVELLYSRLIQNRVSLLNVLSS</sequence>
<reference evidence="1 2" key="1">
    <citation type="submission" date="2017-09" db="EMBL/GenBank/DDBJ databases">
        <authorList>
            <consortium name="International Durum Wheat Genome Sequencing Consortium (IDWGSC)"/>
            <person name="Milanesi L."/>
        </authorList>
    </citation>
    <scope>NUCLEOTIDE SEQUENCE [LARGE SCALE GENOMIC DNA]</scope>
    <source>
        <strain evidence="2">cv. Svevo</strain>
    </source>
</reference>
<protein>
    <submittedName>
        <fullName evidence="1">Uncharacterized protein</fullName>
    </submittedName>
</protein>
<organism evidence="1 2">
    <name type="scientific">Triticum turgidum subsp. durum</name>
    <name type="common">Durum wheat</name>
    <name type="synonym">Triticum durum</name>
    <dbReference type="NCBI Taxonomy" id="4567"/>
    <lineage>
        <taxon>Eukaryota</taxon>
        <taxon>Viridiplantae</taxon>
        <taxon>Streptophyta</taxon>
        <taxon>Embryophyta</taxon>
        <taxon>Tracheophyta</taxon>
        <taxon>Spermatophyta</taxon>
        <taxon>Magnoliopsida</taxon>
        <taxon>Liliopsida</taxon>
        <taxon>Poales</taxon>
        <taxon>Poaceae</taxon>
        <taxon>BOP clade</taxon>
        <taxon>Pooideae</taxon>
        <taxon>Triticodae</taxon>
        <taxon>Triticeae</taxon>
        <taxon>Triticinae</taxon>
        <taxon>Triticum</taxon>
    </lineage>
</organism>
<dbReference type="Proteomes" id="UP000324705">
    <property type="component" value="Chromosome 7B"/>
</dbReference>
<proteinExistence type="predicted"/>
<dbReference type="PANTHER" id="PTHR33070">
    <property type="entry name" value="OS06G0725500 PROTEIN"/>
    <property type="match status" value="1"/>
</dbReference>
<dbReference type="EMBL" id="LT934124">
    <property type="protein sequence ID" value="VAI86906.1"/>
    <property type="molecule type" value="Genomic_DNA"/>
</dbReference>
<accession>A0A9R1A186</accession>
<dbReference type="AlphaFoldDB" id="A0A9R1A186"/>
<dbReference type="Gramene" id="TRITD7Bv1G086210.1">
    <property type="protein sequence ID" value="TRITD7Bv1G086210.1"/>
    <property type="gene ID" value="TRITD7Bv1G086210"/>
</dbReference>
<dbReference type="GO" id="GO:0048364">
    <property type="term" value="P:root development"/>
    <property type="evidence" value="ECO:0007669"/>
    <property type="project" value="InterPro"/>
</dbReference>
<evidence type="ECO:0000313" key="2">
    <source>
        <dbReference type="Proteomes" id="UP000324705"/>
    </source>
</evidence>
<dbReference type="GO" id="GO:0048367">
    <property type="term" value="P:shoot system development"/>
    <property type="evidence" value="ECO:0007669"/>
    <property type="project" value="InterPro"/>
</dbReference>
<dbReference type="Pfam" id="PF03087">
    <property type="entry name" value="BPS1"/>
    <property type="match status" value="1"/>
</dbReference>
<dbReference type="OMA" id="ASDKKDC"/>
<gene>
    <name evidence="1" type="ORF">TRITD_7Bv1G086210</name>
</gene>